<evidence type="ECO:0000313" key="2">
    <source>
        <dbReference type="Proteomes" id="UP000218238"/>
    </source>
</evidence>
<dbReference type="EMBL" id="NTFS01000183">
    <property type="protein sequence ID" value="PAX52975.1"/>
    <property type="molecule type" value="Genomic_DNA"/>
</dbReference>
<keyword evidence="2" id="KW-1185">Reference proteome</keyword>
<feature type="non-terminal residue" evidence="1">
    <location>
        <position position="43"/>
    </location>
</feature>
<gene>
    <name evidence="1" type="ORF">CK510_16505</name>
</gene>
<comment type="caution">
    <text evidence="1">The sequence shown here is derived from an EMBL/GenBank/DDBJ whole genome shotgun (WGS) entry which is preliminary data.</text>
</comment>
<evidence type="ECO:0000313" key="1">
    <source>
        <dbReference type="EMBL" id="PAX52975.1"/>
    </source>
</evidence>
<reference evidence="1 2" key="1">
    <citation type="submission" date="2017-08" db="EMBL/GenBank/DDBJ databases">
        <title>Draft genome sequence of filamentous cyanobacterium Calothrix elsteri CCALA 953.</title>
        <authorList>
            <person name="Gagunashvili A.N."/>
            <person name="Elster J."/>
            <person name="Andresson O.S."/>
        </authorList>
    </citation>
    <scope>NUCLEOTIDE SEQUENCE [LARGE SCALE GENOMIC DNA]</scope>
    <source>
        <strain evidence="1 2">CCALA 953</strain>
    </source>
</reference>
<organism evidence="1 2">
    <name type="scientific">Brunnivagina elsteri CCALA 953</name>
    <dbReference type="NCBI Taxonomy" id="987040"/>
    <lineage>
        <taxon>Bacteria</taxon>
        <taxon>Bacillati</taxon>
        <taxon>Cyanobacteriota</taxon>
        <taxon>Cyanophyceae</taxon>
        <taxon>Nostocales</taxon>
        <taxon>Calotrichaceae</taxon>
        <taxon>Brunnivagina</taxon>
    </lineage>
</organism>
<proteinExistence type="predicted"/>
<accession>A0A2A2TH70</accession>
<name>A0A2A2TH70_9CYAN</name>
<protein>
    <submittedName>
        <fullName evidence="1">Heterodisulfide reductase</fullName>
    </submittedName>
</protein>
<dbReference type="Proteomes" id="UP000218238">
    <property type="component" value="Unassembled WGS sequence"/>
</dbReference>
<sequence length="43" mass="4713">MAAKKCFFGIKTDRQIDGDKMNRAFMDKVLVEGGESAAINACM</sequence>
<dbReference type="AlphaFoldDB" id="A0A2A2TH70"/>